<dbReference type="Proteomes" id="UP001241377">
    <property type="component" value="Unassembled WGS sequence"/>
</dbReference>
<keyword evidence="2" id="KW-1185">Reference proteome</keyword>
<accession>A0ACC2UWS3</accession>
<evidence type="ECO:0000313" key="2">
    <source>
        <dbReference type="Proteomes" id="UP001241377"/>
    </source>
</evidence>
<organism evidence="1 2">
    <name type="scientific">Naganishia cerealis</name>
    <dbReference type="NCBI Taxonomy" id="610337"/>
    <lineage>
        <taxon>Eukaryota</taxon>
        <taxon>Fungi</taxon>
        <taxon>Dikarya</taxon>
        <taxon>Basidiomycota</taxon>
        <taxon>Agaricomycotina</taxon>
        <taxon>Tremellomycetes</taxon>
        <taxon>Filobasidiales</taxon>
        <taxon>Filobasidiaceae</taxon>
        <taxon>Naganishia</taxon>
    </lineage>
</organism>
<evidence type="ECO:0000313" key="1">
    <source>
        <dbReference type="EMBL" id="KAJ9091523.1"/>
    </source>
</evidence>
<proteinExistence type="predicted"/>
<reference evidence="1" key="1">
    <citation type="submission" date="2023-04" db="EMBL/GenBank/DDBJ databases">
        <title>Draft Genome sequencing of Naganishia species isolated from polar environments using Oxford Nanopore Technology.</title>
        <authorList>
            <person name="Leo P."/>
            <person name="Venkateswaran K."/>
        </authorList>
    </citation>
    <scope>NUCLEOTIDE SEQUENCE</scope>
    <source>
        <strain evidence="1">MNA-CCFEE 5261</strain>
    </source>
</reference>
<protein>
    <submittedName>
        <fullName evidence="1">Uncharacterized protein</fullName>
    </submittedName>
</protein>
<gene>
    <name evidence="1" type="ORF">QFC19_009068</name>
</gene>
<sequence>MNRRHEDLVVSQSDLLATHNILNAEYRGFFIYVLSSISLFVWIGWTVIPEHVLENYLYIDYYPDKYWTVAIPAYSLMLMVYIYIGMALYNTEVLTFAIDDVRNFVDSYTYMPEQTVPGRRSKYEKTLDYVWKAPSGVWDLPITLVNEVLYTDDNDE</sequence>
<name>A0ACC2UWS3_9TREE</name>
<comment type="caution">
    <text evidence="1">The sequence shown here is derived from an EMBL/GenBank/DDBJ whole genome shotgun (WGS) entry which is preliminary data.</text>
</comment>
<dbReference type="EMBL" id="JASBWR010000148">
    <property type="protein sequence ID" value="KAJ9091523.1"/>
    <property type="molecule type" value="Genomic_DNA"/>
</dbReference>